<comment type="caution">
    <text evidence="1">The sequence shown here is derived from an EMBL/GenBank/DDBJ whole genome shotgun (WGS) entry which is preliminary data.</text>
</comment>
<name>A0A133ZXC2_9FIRM</name>
<gene>
    <name evidence="1" type="ORF">HMPREF1866_00742</name>
</gene>
<evidence type="ECO:0000313" key="2">
    <source>
        <dbReference type="Proteomes" id="UP000070394"/>
    </source>
</evidence>
<sequence>MIRCCYTAKISIFSYVDKNNISVYNKREHTFDGGCYEKG</sequence>
<evidence type="ECO:0000313" key="1">
    <source>
        <dbReference type="EMBL" id="KXB60085.1"/>
    </source>
</evidence>
<reference evidence="2" key="1">
    <citation type="submission" date="2016-01" db="EMBL/GenBank/DDBJ databases">
        <authorList>
            <person name="Mitreva M."/>
            <person name="Pepin K.H."/>
            <person name="Mihindukulasuriya K.A."/>
            <person name="Fulton R."/>
            <person name="Fronick C."/>
            <person name="O'Laughlin M."/>
            <person name="Miner T."/>
            <person name="Herter B."/>
            <person name="Rosa B.A."/>
            <person name="Cordes M."/>
            <person name="Tomlinson C."/>
            <person name="Wollam A."/>
            <person name="Palsikar V.B."/>
            <person name="Mardis E.R."/>
            <person name="Wilson R.K."/>
        </authorList>
    </citation>
    <scope>NUCLEOTIDE SEQUENCE [LARGE SCALE GENOMIC DNA]</scope>
    <source>
        <strain evidence="2">DNF00896</strain>
    </source>
</reference>
<organism evidence="1 2">
    <name type="scientific">Lachnoanaerobaculum saburreum</name>
    <dbReference type="NCBI Taxonomy" id="467210"/>
    <lineage>
        <taxon>Bacteria</taxon>
        <taxon>Bacillati</taxon>
        <taxon>Bacillota</taxon>
        <taxon>Clostridia</taxon>
        <taxon>Lachnospirales</taxon>
        <taxon>Lachnospiraceae</taxon>
        <taxon>Lachnoanaerobaculum</taxon>
    </lineage>
</organism>
<dbReference type="PATRIC" id="fig|467210.3.peg.733"/>
<dbReference type="Proteomes" id="UP000070394">
    <property type="component" value="Unassembled WGS sequence"/>
</dbReference>
<accession>A0A133ZXC2</accession>
<keyword evidence="2" id="KW-1185">Reference proteome</keyword>
<proteinExistence type="predicted"/>
<dbReference type="AlphaFoldDB" id="A0A133ZXC2"/>
<dbReference type="EMBL" id="LSDA01000019">
    <property type="protein sequence ID" value="KXB60085.1"/>
    <property type="molecule type" value="Genomic_DNA"/>
</dbReference>
<protein>
    <submittedName>
        <fullName evidence="1">Uncharacterized protein</fullName>
    </submittedName>
</protein>